<name>A0A7H0YHA3_9BACL</name>
<feature type="compositionally biased region" description="Polar residues" evidence="1">
    <location>
        <begin position="83"/>
        <end position="100"/>
    </location>
</feature>
<reference evidence="2 3" key="1">
    <citation type="submission" date="2020-09" db="EMBL/GenBank/DDBJ databases">
        <title>Characterization of Paenibacillus peoriae strain ZF390 with broad-spectrum antimicrobial activity as a potential biocontrol agent.</title>
        <authorList>
            <person name="Li L."/>
            <person name="Zhao Y."/>
            <person name="Li B."/>
            <person name="Xie X."/>
        </authorList>
    </citation>
    <scope>NUCLEOTIDE SEQUENCE [LARGE SCALE GENOMIC DNA]</scope>
    <source>
        <strain evidence="2 3">ZF390</strain>
        <plasmid evidence="2 3">pPlas1</plasmid>
    </source>
</reference>
<feature type="region of interest" description="Disordered" evidence="1">
    <location>
        <begin position="78"/>
        <end position="125"/>
    </location>
</feature>
<proteinExistence type="predicted"/>
<sequence>MSGPRWTVILRENGIDGVLEQRFNPLPKGIRSDETRRLMYGGLRYEQLEKSGLLQYYGISFDDQGNLIHDPSAALASLPGSFGTPSQQQIHQPAASQPESQPYVPPKQSMRKKPPVMPTAETNEEKVARLTAQLHNN</sequence>
<dbReference type="AlphaFoldDB" id="A0A7H0YHA3"/>
<protein>
    <submittedName>
        <fullName evidence="2">Uncharacterized protein</fullName>
    </submittedName>
</protein>
<dbReference type="Proteomes" id="UP000516384">
    <property type="component" value="Plasmid pPlas1"/>
</dbReference>
<geneLocation type="plasmid" evidence="2 3">
    <name>pPlas1</name>
</geneLocation>
<evidence type="ECO:0000313" key="3">
    <source>
        <dbReference type="Proteomes" id="UP000516384"/>
    </source>
</evidence>
<dbReference type="EMBL" id="CP061173">
    <property type="protein sequence ID" value="QNR70461.1"/>
    <property type="molecule type" value="Genomic_DNA"/>
</dbReference>
<gene>
    <name evidence="2" type="ORF">IAQ67_28535</name>
</gene>
<evidence type="ECO:0000256" key="1">
    <source>
        <dbReference type="SAM" id="MobiDB-lite"/>
    </source>
</evidence>
<accession>A0A7H0YHA3</accession>
<organism evidence="2 3">
    <name type="scientific">Paenibacillus peoriae</name>
    <dbReference type="NCBI Taxonomy" id="59893"/>
    <lineage>
        <taxon>Bacteria</taxon>
        <taxon>Bacillati</taxon>
        <taxon>Bacillota</taxon>
        <taxon>Bacilli</taxon>
        <taxon>Bacillales</taxon>
        <taxon>Paenibacillaceae</taxon>
        <taxon>Paenibacillus</taxon>
    </lineage>
</organism>
<evidence type="ECO:0000313" key="2">
    <source>
        <dbReference type="EMBL" id="QNR70461.1"/>
    </source>
</evidence>
<dbReference type="RefSeq" id="WP_190299768.1">
    <property type="nucleotide sequence ID" value="NZ_CP061173.1"/>
</dbReference>
<keyword evidence="2" id="KW-0614">Plasmid</keyword>